<reference evidence="2 3" key="1">
    <citation type="journal article" date="2011" name="J. Bacteriol.">
        <title>Genome sequence of the obligate intracellular animal pathogen Chlamydia pecorum E58.</title>
        <authorList>
            <person name="Mojica S."/>
            <person name="Huot Creasy H."/>
            <person name="Daugherty S."/>
            <person name="Read T.D."/>
            <person name="Kim T."/>
            <person name="Kaltenboeck B."/>
            <person name="Bavoil P."/>
            <person name="Myers G.S."/>
        </authorList>
    </citation>
    <scope>NUCLEOTIDE SEQUENCE [LARGE SCALE GENOMIC DNA]</scope>
    <source>
        <strain evidence="2 3">E58</strain>
    </source>
</reference>
<protein>
    <recommendedName>
        <fullName evidence="4">Transmembrane protein</fullName>
    </recommendedName>
</protein>
<evidence type="ECO:0008006" key="4">
    <source>
        <dbReference type="Google" id="ProtNLM"/>
    </source>
</evidence>
<proteinExistence type="predicted"/>
<keyword evidence="1" id="KW-1133">Transmembrane helix</keyword>
<keyword evidence="1" id="KW-0812">Transmembrane</keyword>
<sequence>MYDFLFLEICCCFNMAITSASEMPIPVTSVTAPESPVQETSPKASSLIDSLPSSSPGLVSHLSAVAPLSIRPYGHPNTCMGRLKTTAETINRFLRDNWKYILLYILAWALIVACHHAVAITLTIWLGIGLGIGLIFGVFSANCLDRDNKNPNMNSLWNLINYGLQQLDPNGTRQILLATIIASISSLIYAIPQAVGFVIGFSIGNQIGITATYGLRFGDEANYVADKQAHQKKIRKIKKAIYERQLFKQQLILQKQLQLIASKVLSEEDRQNMFDPLNSLQLGINIPLPYIFDLPPEECSRTHLLDDIDLLIERTNQQLLSLSQQYLHLQQEPERIIEE</sequence>
<name>A0AA34RE01_CHLPE</name>
<keyword evidence="3" id="KW-1185">Reference proteome</keyword>
<gene>
    <name evidence="2" type="ordered locus">G5S_1078</name>
</gene>
<feature type="transmembrane region" description="Helical" evidence="1">
    <location>
        <begin position="175"/>
        <end position="203"/>
    </location>
</feature>
<feature type="transmembrane region" description="Helical" evidence="1">
    <location>
        <begin position="124"/>
        <end position="144"/>
    </location>
</feature>
<dbReference type="KEGG" id="cpm:G5S_1078"/>
<feature type="transmembrane region" description="Helical" evidence="1">
    <location>
        <begin position="100"/>
        <end position="118"/>
    </location>
</feature>
<dbReference type="Proteomes" id="UP000008305">
    <property type="component" value="Chromosome"/>
</dbReference>
<evidence type="ECO:0000313" key="2">
    <source>
        <dbReference type="EMBL" id="AEB41992.1"/>
    </source>
</evidence>
<evidence type="ECO:0000313" key="3">
    <source>
        <dbReference type="Proteomes" id="UP000008305"/>
    </source>
</evidence>
<dbReference type="AlphaFoldDB" id="A0AA34RE01"/>
<accession>A0AA34RE01</accession>
<dbReference type="EMBL" id="CP002608">
    <property type="protein sequence ID" value="AEB41992.1"/>
    <property type="molecule type" value="Genomic_DNA"/>
</dbReference>
<keyword evidence="1" id="KW-0472">Membrane</keyword>
<organism evidence="2 3">
    <name type="scientific">Chlamydia pecorum (strain ATCC VR-628 / DSM 29919 / E58)</name>
    <name type="common">Chlamydophila pecorum</name>
    <dbReference type="NCBI Taxonomy" id="331635"/>
    <lineage>
        <taxon>Bacteria</taxon>
        <taxon>Pseudomonadati</taxon>
        <taxon>Chlamydiota</taxon>
        <taxon>Chlamydiia</taxon>
        <taxon>Chlamydiales</taxon>
        <taxon>Chlamydiaceae</taxon>
        <taxon>Chlamydia/Chlamydophila group</taxon>
        <taxon>Chlamydia</taxon>
    </lineage>
</organism>
<evidence type="ECO:0000256" key="1">
    <source>
        <dbReference type="SAM" id="Phobius"/>
    </source>
</evidence>